<sequence>MDSTTNNNAGEQEQSFNGFNSGIPIPRSFIKVRVTIERTIDDIKLSLYIVDGPLTGVGHTICLSDEDAGLLIQEHLVYYAIRHLGPGNRPASSTMTLYSPIVAPRLDVLHQQARPPNNDQRWGLTKETVIQAFGGWTGFYTWIRIIAFYLLGACSPNLPERQQELLSDYLDADWAAVLANRSNPDTGRTEFNIDPEDISAEAQAAVNNLEIRKIDTLNDEGEECAICLSALDLEDEAATIKQCGHKHFHKDCLTPWLAKSNSCPYCRHELYNKVPEAWIGRARFDMRVIRWRRIDNLPELEARS</sequence>
<evidence type="ECO:0000313" key="7">
    <source>
        <dbReference type="Proteomes" id="UP001174997"/>
    </source>
</evidence>
<dbReference type="EMBL" id="JAULSY010000141">
    <property type="protein sequence ID" value="KAK0662483.1"/>
    <property type="molecule type" value="Genomic_DNA"/>
</dbReference>
<accession>A0AA40D6P3</accession>
<comment type="caution">
    <text evidence="6">The sequence shown here is derived from an EMBL/GenBank/DDBJ whole genome shotgun (WGS) entry which is preliminary data.</text>
</comment>
<evidence type="ECO:0000256" key="1">
    <source>
        <dbReference type="ARBA" id="ARBA00022723"/>
    </source>
</evidence>
<dbReference type="Pfam" id="PF13639">
    <property type="entry name" value="zf-RING_2"/>
    <property type="match status" value="1"/>
</dbReference>
<evidence type="ECO:0000256" key="3">
    <source>
        <dbReference type="ARBA" id="ARBA00022833"/>
    </source>
</evidence>
<keyword evidence="2 4" id="KW-0863">Zinc-finger</keyword>
<dbReference type="PANTHER" id="PTHR45798">
    <property type="entry name" value="RING-H2 FINGER PROTEIN ATL61-RELATED-RELATED"/>
    <property type="match status" value="1"/>
</dbReference>
<dbReference type="PANTHER" id="PTHR45798:SF97">
    <property type="entry name" value="ALCOHOL-SENSITIVE RING FINGER PROTEIN 1"/>
    <property type="match status" value="1"/>
</dbReference>
<dbReference type="SMART" id="SM01197">
    <property type="entry name" value="FANCL_C"/>
    <property type="match status" value="1"/>
</dbReference>
<keyword evidence="7" id="KW-1185">Reference proteome</keyword>
<evidence type="ECO:0000256" key="2">
    <source>
        <dbReference type="ARBA" id="ARBA00022771"/>
    </source>
</evidence>
<evidence type="ECO:0000259" key="5">
    <source>
        <dbReference type="PROSITE" id="PS50089"/>
    </source>
</evidence>
<evidence type="ECO:0000256" key="4">
    <source>
        <dbReference type="PROSITE-ProRule" id="PRU00175"/>
    </source>
</evidence>
<reference evidence="6" key="1">
    <citation type="submission" date="2023-06" db="EMBL/GenBank/DDBJ databases">
        <title>Genome-scale phylogeny and comparative genomics of the fungal order Sordariales.</title>
        <authorList>
            <consortium name="Lawrence Berkeley National Laboratory"/>
            <person name="Hensen N."/>
            <person name="Bonometti L."/>
            <person name="Westerberg I."/>
            <person name="Brannstrom I.O."/>
            <person name="Guillou S."/>
            <person name="Cros-Aarteil S."/>
            <person name="Calhoun S."/>
            <person name="Haridas S."/>
            <person name="Kuo A."/>
            <person name="Mondo S."/>
            <person name="Pangilinan J."/>
            <person name="Riley R."/>
            <person name="Labutti K."/>
            <person name="Andreopoulos B."/>
            <person name="Lipzen A."/>
            <person name="Chen C."/>
            <person name="Yanf M."/>
            <person name="Daum C."/>
            <person name="Ng V."/>
            <person name="Clum A."/>
            <person name="Steindorff A."/>
            <person name="Ohm R."/>
            <person name="Martin F."/>
            <person name="Silar P."/>
            <person name="Natvig D."/>
            <person name="Lalanne C."/>
            <person name="Gautier V."/>
            <person name="Ament-Velasquez S.L."/>
            <person name="Kruys A."/>
            <person name="Hutchinson M.I."/>
            <person name="Powell A.J."/>
            <person name="Barry K."/>
            <person name="Miller A.N."/>
            <person name="Grigoriev I.V."/>
            <person name="Debuchy R."/>
            <person name="Gladieux P."/>
            <person name="Thoren M.H."/>
            <person name="Johannesson H."/>
        </authorList>
    </citation>
    <scope>NUCLEOTIDE SEQUENCE</scope>
    <source>
        <strain evidence="6">CBS 307.81</strain>
    </source>
</reference>
<dbReference type="Proteomes" id="UP001174997">
    <property type="component" value="Unassembled WGS sequence"/>
</dbReference>
<dbReference type="PROSITE" id="PS50089">
    <property type="entry name" value="ZF_RING_2"/>
    <property type="match status" value="1"/>
</dbReference>
<proteinExistence type="predicted"/>
<dbReference type="Gene3D" id="3.30.40.10">
    <property type="entry name" value="Zinc/RING finger domain, C3HC4 (zinc finger)"/>
    <property type="match status" value="1"/>
</dbReference>
<dbReference type="SMART" id="SM00184">
    <property type="entry name" value="RING"/>
    <property type="match status" value="1"/>
</dbReference>
<keyword evidence="3" id="KW-0862">Zinc</keyword>
<protein>
    <recommendedName>
        <fullName evidence="5">RING-type domain-containing protein</fullName>
    </recommendedName>
</protein>
<evidence type="ECO:0000313" key="6">
    <source>
        <dbReference type="EMBL" id="KAK0662483.1"/>
    </source>
</evidence>
<dbReference type="InterPro" id="IPR052788">
    <property type="entry name" value="RING-type_E3_ligase_ATL"/>
</dbReference>
<organism evidence="6 7">
    <name type="scientific">Cercophora samala</name>
    <dbReference type="NCBI Taxonomy" id="330535"/>
    <lineage>
        <taxon>Eukaryota</taxon>
        <taxon>Fungi</taxon>
        <taxon>Dikarya</taxon>
        <taxon>Ascomycota</taxon>
        <taxon>Pezizomycotina</taxon>
        <taxon>Sordariomycetes</taxon>
        <taxon>Sordariomycetidae</taxon>
        <taxon>Sordariales</taxon>
        <taxon>Lasiosphaeriaceae</taxon>
        <taxon>Cercophora</taxon>
    </lineage>
</organism>
<gene>
    <name evidence="6" type="ORF">QBC41DRAFT_235246</name>
</gene>
<dbReference type="InterPro" id="IPR013083">
    <property type="entry name" value="Znf_RING/FYVE/PHD"/>
</dbReference>
<dbReference type="AlphaFoldDB" id="A0AA40D6P3"/>
<feature type="domain" description="RING-type" evidence="5">
    <location>
        <begin position="224"/>
        <end position="267"/>
    </location>
</feature>
<keyword evidence="1" id="KW-0479">Metal-binding</keyword>
<dbReference type="GO" id="GO:0008270">
    <property type="term" value="F:zinc ion binding"/>
    <property type="evidence" value="ECO:0007669"/>
    <property type="project" value="UniProtKB-KW"/>
</dbReference>
<dbReference type="InterPro" id="IPR001841">
    <property type="entry name" value="Znf_RING"/>
</dbReference>
<dbReference type="SUPFAM" id="SSF57850">
    <property type="entry name" value="RING/U-box"/>
    <property type="match status" value="1"/>
</dbReference>
<name>A0AA40D6P3_9PEZI</name>